<reference evidence="2 3" key="1">
    <citation type="submission" date="2019-06" db="EMBL/GenBank/DDBJ databases">
        <title>Whole genome shotgun sequence of Glutamicibacter nicotianae NBRC 14234.</title>
        <authorList>
            <person name="Hosoyama A."/>
            <person name="Uohara A."/>
            <person name="Ohji S."/>
            <person name="Ichikawa N."/>
        </authorList>
    </citation>
    <scope>NUCLEOTIDE SEQUENCE [LARGE SCALE GENOMIC DNA]</scope>
    <source>
        <strain evidence="2 3">NBRC 14234</strain>
    </source>
</reference>
<keyword evidence="3" id="KW-1185">Reference proteome</keyword>
<name>A0ABQ0RLD6_GLUNI</name>
<gene>
    <name evidence="2" type="ORF">ANI01nite_18370</name>
</gene>
<organism evidence="2 3">
    <name type="scientific">Glutamicibacter nicotianae</name>
    <name type="common">Arthrobacter nicotianae</name>
    <dbReference type="NCBI Taxonomy" id="37929"/>
    <lineage>
        <taxon>Bacteria</taxon>
        <taxon>Bacillati</taxon>
        <taxon>Actinomycetota</taxon>
        <taxon>Actinomycetes</taxon>
        <taxon>Micrococcales</taxon>
        <taxon>Micrococcaceae</taxon>
        <taxon>Glutamicibacter</taxon>
    </lineage>
</organism>
<feature type="compositionally biased region" description="Basic and acidic residues" evidence="1">
    <location>
        <begin position="47"/>
        <end position="63"/>
    </location>
</feature>
<feature type="region of interest" description="Disordered" evidence="1">
    <location>
        <begin position="20"/>
        <end position="63"/>
    </location>
</feature>
<sequence length="63" mass="6794">MPPWCVSPALKPIVNALVGPEAQDQDPGKHRADTDIEQQAVGLSINGRDDANSDRDGEKEKRG</sequence>
<dbReference type="Proteomes" id="UP000316242">
    <property type="component" value="Unassembled WGS sequence"/>
</dbReference>
<proteinExistence type="predicted"/>
<evidence type="ECO:0000313" key="2">
    <source>
        <dbReference type="EMBL" id="GEC12634.1"/>
    </source>
</evidence>
<protein>
    <submittedName>
        <fullName evidence="2">Uncharacterized protein</fullName>
    </submittedName>
</protein>
<evidence type="ECO:0000313" key="3">
    <source>
        <dbReference type="Proteomes" id="UP000316242"/>
    </source>
</evidence>
<accession>A0ABQ0RLD6</accession>
<dbReference type="EMBL" id="BJNE01000006">
    <property type="protein sequence ID" value="GEC12634.1"/>
    <property type="molecule type" value="Genomic_DNA"/>
</dbReference>
<evidence type="ECO:0000256" key="1">
    <source>
        <dbReference type="SAM" id="MobiDB-lite"/>
    </source>
</evidence>
<comment type="caution">
    <text evidence="2">The sequence shown here is derived from an EMBL/GenBank/DDBJ whole genome shotgun (WGS) entry which is preliminary data.</text>
</comment>